<evidence type="ECO:0000313" key="4">
    <source>
        <dbReference type="Proteomes" id="UP000289152"/>
    </source>
</evidence>
<dbReference type="VEuPathDB" id="FungiDB:TREMEDRAFT_68824"/>
<name>A0A4Q1B879_TREME</name>
<comment type="caution">
    <text evidence="3">The sequence shown here is derived from an EMBL/GenBank/DDBJ whole genome shotgun (WGS) entry which is preliminary data.</text>
</comment>
<sequence>MTSIPLEPLGASKPPLPPRPPKPSETTVQDDHDTFQKRRNDFNSGIGGATGQLGKAYKIAEEKAKAAVVLNEGGLDSVSVYGLGLTIWFTILSLPLFLFPRILLFFSQKPPPSTTFSTFSPQVDHYDSLSSLESSLCFSLATTYLLLALISLSVLVPSYTPRSPARSPILGLYLIFVTFISLLGIVNSSRVKSGGYGGLGKMINFGYAGMAIWGWWVVVFGKIKSSHRKSKVPERFKKL</sequence>
<evidence type="ECO:0000313" key="3">
    <source>
        <dbReference type="EMBL" id="RXK34822.1"/>
    </source>
</evidence>
<dbReference type="Proteomes" id="UP000289152">
    <property type="component" value="Unassembled WGS sequence"/>
</dbReference>
<organism evidence="3 4">
    <name type="scientific">Tremella mesenterica</name>
    <name type="common">Jelly fungus</name>
    <dbReference type="NCBI Taxonomy" id="5217"/>
    <lineage>
        <taxon>Eukaryota</taxon>
        <taxon>Fungi</taxon>
        <taxon>Dikarya</taxon>
        <taxon>Basidiomycota</taxon>
        <taxon>Agaricomycotina</taxon>
        <taxon>Tremellomycetes</taxon>
        <taxon>Tremellales</taxon>
        <taxon>Tremellaceae</taxon>
        <taxon>Tremella</taxon>
    </lineage>
</organism>
<evidence type="ECO:0000256" key="1">
    <source>
        <dbReference type="SAM" id="MobiDB-lite"/>
    </source>
</evidence>
<keyword evidence="4" id="KW-1185">Reference proteome</keyword>
<protein>
    <submittedName>
        <fullName evidence="3">Uncharacterized protein</fullName>
    </submittedName>
</protein>
<feature type="region of interest" description="Disordered" evidence="1">
    <location>
        <begin position="1"/>
        <end position="31"/>
    </location>
</feature>
<feature type="transmembrane region" description="Helical" evidence="2">
    <location>
        <begin position="168"/>
        <end position="186"/>
    </location>
</feature>
<dbReference type="OMA" id="GMYSAGW"/>
<dbReference type="OrthoDB" id="2575749at2759"/>
<feature type="compositionally biased region" description="Pro residues" evidence="1">
    <location>
        <begin position="14"/>
        <end position="23"/>
    </location>
</feature>
<feature type="transmembrane region" description="Helical" evidence="2">
    <location>
        <begin position="198"/>
        <end position="218"/>
    </location>
</feature>
<reference evidence="3 4" key="1">
    <citation type="submission" date="2016-06" db="EMBL/GenBank/DDBJ databases">
        <title>Evolution of pathogenesis and genome organization in the Tremellales.</title>
        <authorList>
            <person name="Cuomo C."/>
            <person name="Litvintseva A."/>
            <person name="Heitman J."/>
            <person name="Chen Y."/>
            <person name="Sun S."/>
            <person name="Springer D."/>
            <person name="Dromer F."/>
            <person name="Young S."/>
            <person name="Zeng Q."/>
            <person name="Chapman S."/>
            <person name="Gujja S."/>
            <person name="Saif S."/>
            <person name="Birren B."/>
        </authorList>
    </citation>
    <scope>NUCLEOTIDE SEQUENCE [LARGE SCALE GENOMIC DNA]</scope>
    <source>
        <strain evidence="3 4">ATCC 28783</strain>
    </source>
</reference>
<dbReference type="EMBL" id="SDIL01000186">
    <property type="protein sequence ID" value="RXK34822.1"/>
    <property type="molecule type" value="Genomic_DNA"/>
</dbReference>
<keyword evidence="2" id="KW-0472">Membrane</keyword>
<keyword evidence="2" id="KW-1133">Transmembrane helix</keyword>
<feature type="transmembrane region" description="Helical" evidence="2">
    <location>
        <begin position="78"/>
        <end position="99"/>
    </location>
</feature>
<accession>A0A4Q1B879</accession>
<feature type="transmembrane region" description="Helical" evidence="2">
    <location>
        <begin position="136"/>
        <end position="156"/>
    </location>
</feature>
<dbReference type="STRING" id="5217.A0A4Q1B879"/>
<keyword evidence="2" id="KW-0812">Transmembrane</keyword>
<dbReference type="AlphaFoldDB" id="A0A4Q1B879"/>
<gene>
    <name evidence="3" type="ORF">M231_07923</name>
</gene>
<evidence type="ECO:0000256" key="2">
    <source>
        <dbReference type="SAM" id="Phobius"/>
    </source>
</evidence>
<dbReference type="InParanoid" id="A0A4Q1B879"/>
<proteinExistence type="predicted"/>